<dbReference type="Proteomes" id="UP001499854">
    <property type="component" value="Unassembled WGS sequence"/>
</dbReference>
<name>A0ABP5DR77_9ACTN</name>
<dbReference type="InterPro" id="IPR029058">
    <property type="entry name" value="AB_hydrolase_fold"/>
</dbReference>
<proteinExistence type="inferred from homology"/>
<evidence type="ECO:0000313" key="5">
    <source>
        <dbReference type="Proteomes" id="UP001499854"/>
    </source>
</evidence>
<reference evidence="5" key="1">
    <citation type="journal article" date="2019" name="Int. J. Syst. Evol. Microbiol.">
        <title>The Global Catalogue of Microorganisms (GCM) 10K type strain sequencing project: providing services to taxonomists for standard genome sequencing and annotation.</title>
        <authorList>
            <consortium name="The Broad Institute Genomics Platform"/>
            <consortium name="The Broad Institute Genome Sequencing Center for Infectious Disease"/>
            <person name="Wu L."/>
            <person name="Ma J."/>
        </authorList>
    </citation>
    <scope>NUCLEOTIDE SEQUENCE [LARGE SCALE GENOMIC DNA]</scope>
    <source>
        <strain evidence="5">JCM 16013</strain>
    </source>
</reference>
<evidence type="ECO:0000256" key="1">
    <source>
        <dbReference type="ARBA" id="ARBA00007169"/>
    </source>
</evidence>
<protein>
    <submittedName>
        <fullName evidence="4">Alpha/beta fold hydrolase</fullName>
    </submittedName>
</protein>
<feature type="domain" description="Thioesterase TesA-like" evidence="3">
    <location>
        <begin position="26"/>
        <end position="213"/>
    </location>
</feature>
<comment type="similarity">
    <text evidence="1">Belongs to the thioesterase family.</text>
</comment>
<evidence type="ECO:0000259" key="3">
    <source>
        <dbReference type="SMART" id="SM00824"/>
    </source>
</evidence>
<accession>A0ABP5DR77</accession>
<dbReference type="RefSeq" id="WP_344659911.1">
    <property type="nucleotide sequence ID" value="NZ_BAAAQM010000034.1"/>
</dbReference>
<dbReference type="InterPro" id="IPR020802">
    <property type="entry name" value="TesA-like"/>
</dbReference>
<dbReference type="PANTHER" id="PTHR11487:SF0">
    <property type="entry name" value="S-ACYL FATTY ACID SYNTHASE THIOESTERASE, MEDIUM CHAIN"/>
    <property type="match status" value="1"/>
</dbReference>
<dbReference type="Pfam" id="PF00975">
    <property type="entry name" value="Thioesterase"/>
    <property type="match status" value="1"/>
</dbReference>
<keyword evidence="5" id="KW-1185">Reference proteome</keyword>
<dbReference type="EMBL" id="BAAAQM010000034">
    <property type="protein sequence ID" value="GAA1984980.1"/>
    <property type="molecule type" value="Genomic_DNA"/>
</dbReference>
<sequence length="256" mass="28049">MSQTSSDDAAWLRRYRPAQNPAARLVCLPYAGGSAPYFRPVALALDPAVDVVAVQYPGRQDRRQETPISDMNELADRVAEILERQTELPLTLFGHSMGAVLAFEVTRRLEAGGHGPVHVFVSGRRAPSTHRDETIHTRDDQGIIDELRATDGTAAAILNDEEMMRAALPALRADYLATESYRCAPGVAIDAPITALTGDRDPKTTLDECRAWAGHTLGGFELQVYSGGHFFLADNGPEINGMLDRHFAEGRVRERV</sequence>
<gene>
    <name evidence="4" type="ORF">GCM10009838_53890</name>
</gene>
<dbReference type="GO" id="GO:0016787">
    <property type="term" value="F:hydrolase activity"/>
    <property type="evidence" value="ECO:0007669"/>
    <property type="project" value="UniProtKB-KW"/>
</dbReference>
<evidence type="ECO:0000313" key="4">
    <source>
        <dbReference type="EMBL" id="GAA1984980.1"/>
    </source>
</evidence>
<dbReference type="Gene3D" id="3.40.50.1820">
    <property type="entry name" value="alpha/beta hydrolase"/>
    <property type="match status" value="1"/>
</dbReference>
<dbReference type="InterPro" id="IPR001031">
    <property type="entry name" value="Thioesterase"/>
</dbReference>
<dbReference type="SMART" id="SM00824">
    <property type="entry name" value="PKS_TE"/>
    <property type="match status" value="1"/>
</dbReference>
<dbReference type="SUPFAM" id="SSF53474">
    <property type="entry name" value="alpha/beta-Hydrolases"/>
    <property type="match status" value="1"/>
</dbReference>
<comment type="caution">
    <text evidence="4">The sequence shown here is derived from an EMBL/GenBank/DDBJ whole genome shotgun (WGS) entry which is preliminary data.</text>
</comment>
<dbReference type="InterPro" id="IPR012223">
    <property type="entry name" value="TEII"/>
</dbReference>
<organism evidence="4 5">
    <name type="scientific">Catenulispora subtropica</name>
    <dbReference type="NCBI Taxonomy" id="450798"/>
    <lineage>
        <taxon>Bacteria</taxon>
        <taxon>Bacillati</taxon>
        <taxon>Actinomycetota</taxon>
        <taxon>Actinomycetes</taxon>
        <taxon>Catenulisporales</taxon>
        <taxon>Catenulisporaceae</taxon>
        <taxon>Catenulispora</taxon>
    </lineage>
</organism>
<keyword evidence="2 4" id="KW-0378">Hydrolase</keyword>
<dbReference type="PANTHER" id="PTHR11487">
    <property type="entry name" value="THIOESTERASE"/>
    <property type="match status" value="1"/>
</dbReference>
<evidence type="ECO:0000256" key="2">
    <source>
        <dbReference type="ARBA" id="ARBA00022801"/>
    </source>
</evidence>